<keyword evidence="7" id="KW-0963">Cytoplasm</keyword>
<dbReference type="FunFam" id="3.20.20.60:FF:000003">
    <property type="entry name" value="3-methyl-2-oxobutanoate hydroxymethyltransferase"/>
    <property type="match status" value="1"/>
</dbReference>
<reference evidence="11 12" key="1">
    <citation type="submission" date="2019-03" db="EMBL/GenBank/DDBJ databases">
        <title>Metabolic potential of uncultured bacteria and archaea associated with petroleum seepage in deep-sea sediments.</title>
        <authorList>
            <person name="Dong X."/>
            <person name="Hubert C."/>
        </authorList>
    </citation>
    <scope>NUCLEOTIDE SEQUENCE [LARGE SCALE GENOMIC DNA]</scope>
    <source>
        <strain evidence="11">E29_bin36</strain>
    </source>
</reference>
<dbReference type="InterPro" id="IPR040442">
    <property type="entry name" value="Pyrv_kinase-like_dom_sf"/>
</dbReference>
<dbReference type="GO" id="GO:0015940">
    <property type="term" value="P:pantothenate biosynthetic process"/>
    <property type="evidence" value="ECO:0007669"/>
    <property type="project" value="UniProtKB-UniRule"/>
</dbReference>
<evidence type="ECO:0000256" key="1">
    <source>
        <dbReference type="ARBA" id="ARBA00005033"/>
    </source>
</evidence>
<feature type="active site" description="Proton acceptor" evidence="7 8">
    <location>
        <position position="172"/>
    </location>
</feature>
<feature type="binding site" evidence="7 9">
    <location>
        <begin position="34"/>
        <end position="35"/>
    </location>
    <ligand>
        <name>3-methyl-2-oxobutanoate</name>
        <dbReference type="ChEBI" id="CHEBI:11851"/>
    </ligand>
</feature>
<dbReference type="GO" id="GO:0008168">
    <property type="term" value="F:methyltransferase activity"/>
    <property type="evidence" value="ECO:0007669"/>
    <property type="project" value="UniProtKB-KW"/>
</dbReference>
<dbReference type="UniPathway" id="UPA00028">
    <property type="reaction ID" value="UER00003"/>
</dbReference>
<dbReference type="NCBIfam" id="TIGR00222">
    <property type="entry name" value="panB"/>
    <property type="match status" value="1"/>
</dbReference>
<dbReference type="EMBL" id="SOIP01000426">
    <property type="protein sequence ID" value="TET79314.1"/>
    <property type="molecule type" value="Genomic_DNA"/>
</dbReference>
<protein>
    <recommendedName>
        <fullName evidence="7">3-methyl-2-oxobutanoate hydroxymethyltransferase</fullName>
        <ecNumber evidence="7">2.1.2.11</ecNumber>
    </recommendedName>
    <alternativeName>
        <fullName evidence="7">Ketopantoate hydroxymethyltransferase</fullName>
        <shortName evidence="7">KPHMT</shortName>
    </alternativeName>
</protein>
<keyword evidence="11" id="KW-0489">Methyltransferase</keyword>
<evidence type="ECO:0000256" key="2">
    <source>
        <dbReference type="ARBA" id="ARBA00008676"/>
    </source>
</evidence>
<organism evidence="11 12">
    <name type="scientific">candidate division TA06 bacterium</name>
    <dbReference type="NCBI Taxonomy" id="2250710"/>
    <lineage>
        <taxon>Bacteria</taxon>
        <taxon>Bacteria division TA06</taxon>
    </lineage>
</organism>
<dbReference type="GO" id="GO:0032259">
    <property type="term" value="P:methylation"/>
    <property type="evidence" value="ECO:0007669"/>
    <property type="project" value="UniProtKB-KW"/>
</dbReference>
<dbReference type="NCBIfam" id="NF001452">
    <property type="entry name" value="PRK00311.1"/>
    <property type="match status" value="1"/>
</dbReference>
<comment type="caution">
    <text evidence="11">The sequence shown here is derived from an EMBL/GenBank/DDBJ whole genome shotgun (WGS) entry which is preliminary data.</text>
</comment>
<keyword evidence="7 10" id="KW-0479">Metal-binding</keyword>
<dbReference type="Pfam" id="PF02548">
    <property type="entry name" value="Pantoate_transf"/>
    <property type="match status" value="1"/>
</dbReference>
<dbReference type="InterPro" id="IPR003700">
    <property type="entry name" value="Pantoate_hydroxy_MeTrfase"/>
</dbReference>
<dbReference type="GO" id="GO:0005737">
    <property type="term" value="C:cytoplasm"/>
    <property type="evidence" value="ECO:0007669"/>
    <property type="project" value="UniProtKB-SubCell"/>
</dbReference>
<dbReference type="EC" id="2.1.2.11" evidence="7"/>
<evidence type="ECO:0000256" key="9">
    <source>
        <dbReference type="PIRSR" id="PIRSR000388-2"/>
    </source>
</evidence>
<dbReference type="PIRSF" id="PIRSF000388">
    <property type="entry name" value="Pantoate_hydroxy_MeTrfase"/>
    <property type="match status" value="1"/>
</dbReference>
<comment type="subunit">
    <text evidence="3 7">Homodecamer; pentamer of dimers.</text>
</comment>
<evidence type="ECO:0000256" key="5">
    <source>
        <dbReference type="ARBA" id="ARBA00022679"/>
    </source>
</evidence>
<comment type="pathway">
    <text evidence="1 7">Cofactor biosynthesis; (R)-pantothenate biosynthesis; (R)-pantoate from 3-methyl-2-oxobutanoate: step 1/2.</text>
</comment>
<dbReference type="AlphaFoldDB" id="A0A523XJ44"/>
<gene>
    <name evidence="7 11" type="primary">panB</name>
    <name evidence="11" type="ORF">E3J38_07330</name>
</gene>
<dbReference type="GO" id="GO:0003864">
    <property type="term" value="F:3-methyl-2-oxobutanoate hydroxymethyltransferase activity"/>
    <property type="evidence" value="ECO:0007669"/>
    <property type="project" value="UniProtKB-UniRule"/>
</dbReference>
<sequence>MKQKGEKVALLTAYDYPFALIEDCVGVELILVGDSMGMTVLGYETTLPVTMVEMLNHTGAVARAVKRAMVIGDMPFLSYQTSTAEAVRNAGRFLSEAGAQGVKIEGGVRVKDKAKAILDAGIPLLGHIGLTPQSVCQYGGFGVQGKSAEEAMKLVDDAKALVEVGAFAIIAECIPAQVTQLLLEEVPVPVYGIGAGECDGQILVIHDLIGLFEQFLPKFAKKYADVSSIVKDAVQSYVEDVKAGRFPEVEHQFKIKKEELAKLKKLLRPKIENRK</sequence>
<keyword evidence="5 7" id="KW-0808">Transferase</keyword>
<dbReference type="CDD" id="cd06557">
    <property type="entry name" value="KPHMT-like"/>
    <property type="match status" value="1"/>
</dbReference>
<feature type="binding site" evidence="7 9">
    <location>
        <position position="73"/>
    </location>
    <ligand>
        <name>3-methyl-2-oxobutanoate</name>
        <dbReference type="ChEBI" id="CHEBI:11851"/>
    </ligand>
</feature>
<keyword evidence="7 10" id="KW-0460">Magnesium</keyword>
<dbReference type="HAMAP" id="MF_00156">
    <property type="entry name" value="PanB"/>
    <property type="match status" value="1"/>
</dbReference>
<evidence type="ECO:0000256" key="10">
    <source>
        <dbReference type="PIRSR" id="PIRSR000388-3"/>
    </source>
</evidence>
<dbReference type="Proteomes" id="UP000315534">
    <property type="component" value="Unassembled WGS sequence"/>
</dbReference>
<dbReference type="InterPro" id="IPR015813">
    <property type="entry name" value="Pyrv/PenolPyrv_kinase-like_dom"/>
</dbReference>
<evidence type="ECO:0000256" key="7">
    <source>
        <dbReference type="HAMAP-Rule" id="MF_00156"/>
    </source>
</evidence>
<feature type="binding site" evidence="7 10">
    <location>
        <position position="73"/>
    </location>
    <ligand>
        <name>Mg(2+)</name>
        <dbReference type="ChEBI" id="CHEBI:18420"/>
    </ligand>
</feature>
<dbReference type="SUPFAM" id="SSF51621">
    <property type="entry name" value="Phosphoenolpyruvate/pyruvate domain"/>
    <property type="match status" value="1"/>
</dbReference>
<evidence type="ECO:0000256" key="4">
    <source>
        <dbReference type="ARBA" id="ARBA00022655"/>
    </source>
</evidence>
<dbReference type="Gene3D" id="3.20.20.60">
    <property type="entry name" value="Phosphoenolpyruvate-binding domains"/>
    <property type="match status" value="1"/>
</dbReference>
<comment type="catalytic activity">
    <reaction evidence="7">
        <text>(6R)-5,10-methylene-5,6,7,8-tetrahydrofolate + 3-methyl-2-oxobutanoate + H2O = 2-dehydropantoate + (6S)-5,6,7,8-tetrahydrofolate</text>
        <dbReference type="Rhea" id="RHEA:11824"/>
        <dbReference type="ChEBI" id="CHEBI:11561"/>
        <dbReference type="ChEBI" id="CHEBI:11851"/>
        <dbReference type="ChEBI" id="CHEBI:15377"/>
        <dbReference type="ChEBI" id="CHEBI:15636"/>
        <dbReference type="ChEBI" id="CHEBI:57453"/>
        <dbReference type="EC" id="2.1.2.11"/>
    </reaction>
</comment>
<comment type="similarity">
    <text evidence="2 7">Belongs to the PanB family.</text>
</comment>
<evidence type="ECO:0000256" key="6">
    <source>
        <dbReference type="ARBA" id="ARBA00056497"/>
    </source>
</evidence>
<feature type="binding site" evidence="7 9">
    <location>
        <position position="103"/>
    </location>
    <ligand>
        <name>3-methyl-2-oxobutanoate</name>
        <dbReference type="ChEBI" id="CHEBI:11851"/>
    </ligand>
</feature>
<comment type="function">
    <text evidence="6 7">Catalyzes the reversible reaction in which hydroxymethyl group from 5,10-methylenetetrahydrofolate is transferred onto alpha-ketoisovalerate to form ketopantoate.</text>
</comment>
<comment type="cofactor">
    <cofactor evidence="7 10">
        <name>Mg(2+)</name>
        <dbReference type="ChEBI" id="CHEBI:18420"/>
    </cofactor>
    <text evidence="7 10">Binds 1 Mg(2+) ion per subunit.</text>
</comment>
<evidence type="ECO:0000256" key="8">
    <source>
        <dbReference type="PIRSR" id="PIRSR000388-1"/>
    </source>
</evidence>
<feature type="binding site" evidence="7 10">
    <location>
        <position position="34"/>
    </location>
    <ligand>
        <name>Mg(2+)</name>
        <dbReference type="ChEBI" id="CHEBI:18420"/>
    </ligand>
</feature>
<feature type="binding site" evidence="7 10">
    <location>
        <position position="105"/>
    </location>
    <ligand>
        <name>Mg(2+)</name>
        <dbReference type="ChEBI" id="CHEBI:18420"/>
    </ligand>
</feature>
<evidence type="ECO:0000256" key="3">
    <source>
        <dbReference type="ARBA" id="ARBA00011424"/>
    </source>
</evidence>
<evidence type="ECO:0000313" key="12">
    <source>
        <dbReference type="Proteomes" id="UP000315534"/>
    </source>
</evidence>
<evidence type="ECO:0000313" key="11">
    <source>
        <dbReference type="EMBL" id="TET79314.1"/>
    </source>
</evidence>
<keyword evidence="4 7" id="KW-0566">Pantothenate biosynthesis</keyword>
<dbReference type="GO" id="GO:0000287">
    <property type="term" value="F:magnesium ion binding"/>
    <property type="evidence" value="ECO:0007669"/>
    <property type="project" value="TreeGrafter"/>
</dbReference>
<comment type="subcellular location">
    <subcellularLocation>
        <location evidence="7">Cytoplasm</location>
    </subcellularLocation>
</comment>
<accession>A0A523XJ44</accession>
<dbReference type="PANTHER" id="PTHR20881:SF0">
    <property type="entry name" value="3-METHYL-2-OXOBUTANOATE HYDROXYMETHYLTRANSFERASE"/>
    <property type="match status" value="1"/>
</dbReference>
<proteinExistence type="inferred from homology"/>
<dbReference type="PANTHER" id="PTHR20881">
    <property type="entry name" value="3-METHYL-2-OXOBUTANOATE HYDROXYMETHYLTRANSFERASE"/>
    <property type="match status" value="1"/>
</dbReference>
<name>A0A523XJ44_UNCT6</name>